<dbReference type="EMBL" id="DS268523">
    <property type="protein sequence ID" value="EFO85340.1"/>
    <property type="molecule type" value="Genomic_DNA"/>
</dbReference>
<reference evidence="2" key="1">
    <citation type="submission" date="2007-07" db="EMBL/GenBank/DDBJ databases">
        <title>PCAP assembly of the Caenorhabditis remanei genome.</title>
        <authorList>
            <consortium name="The Caenorhabditis remanei Sequencing Consortium"/>
            <person name="Wilson R.K."/>
        </authorList>
    </citation>
    <scope>NUCLEOTIDE SEQUENCE [LARGE SCALE GENOMIC DNA]</scope>
    <source>
        <strain evidence="2">PB4641</strain>
    </source>
</reference>
<dbReference type="OMA" id="GIERIDC"/>
<dbReference type="CTD" id="9825304"/>
<dbReference type="AlphaFoldDB" id="E3N449"/>
<dbReference type="Proteomes" id="UP000008281">
    <property type="component" value="Unassembled WGS sequence"/>
</dbReference>
<dbReference type="RefSeq" id="XP_003096817.2">
    <property type="nucleotide sequence ID" value="XM_003096769.2"/>
</dbReference>
<dbReference type="FunCoup" id="E3N449">
    <property type="interactions" value="532"/>
</dbReference>
<organism evidence="3">
    <name type="scientific">Caenorhabditis remanei</name>
    <name type="common">Caenorhabditis vulgaris</name>
    <dbReference type="NCBI Taxonomy" id="31234"/>
    <lineage>
        <taxon>Eukaryota</taxon>
        <taxon>Metazoa</taxon>
        <taxon>Ecdysozoa</taxon>
        <taxon>Nematoda</taxon>
        <taxon>Chromadorea</taxon>
        <taxon>Rhabditida</taxon>
        <taxon>Rhabditina</taxon>
        <taxon>Rhabditomorpha</taxon>
        <taxon>Rhabditoidea</taxon>
        <taxon>Rhabditidae</taxon>
        <taxon>Peloderinae</taxon>
        <taxon>Caenorhabditis</taxon>
    </lineage>
</organism>
<proteinExistence type="predicted"/>
<dbReference type="GeneID" id="9825304"/>
<evidence type="ECO:0000259" key="1">
    <source>
        <dbReference type="PROSITE" id="PS50181"/>
    </source>
</evidence>
<name>E3N449_CAERE</name>
<dbReference type="KEGG" id="crq:GCK72_000131"/>
<evidence type="ECO:0000313" key="3">
    <source>
        <dbReference type="Proteomes" id="UP000008281"/>
    </source>
</evidence>
<sequence>MRLCTRNIHIQTNIDSALDSCTMSSIKLLSFPLLVFSEIVRSMEIMEILELSQVSRRMLNVLNLARISVETVHVVNGIVDKITIFNESCTERKFAIEFLKTPQPVVGQMKVNNISIDVCGKNTTQQIINCNSNQFGYGLVHVLTHMDKIFYRMEYSIGIELSTLNAMRGVLCHSIFRKCDYVQIRGRKETLSNEDCEYLLEKTQPTTGITIFSKLSPDFDYKKILHFSRLRVPNLGKMPLEDLKALDSEIANLGNHQFTESDINEFLHHWIEGNNRKLRRLKLDGFKDAPDWDALLKDISYTEWSSKEREKNYKSKYTHTEETIDCENGRDFMDKNGQLATVVYHSEFLDFLIWNDRFPE</sequence>
<dbReference type="PROSITE" id="PS50181">
    <property type="entry name" value="FBOX"/>
    <property type="match status" value="1"/>
</dbReference>
<dbReference type="Pfam" id="PF07735">
    <property type="entry name" value="FBA_2"/>
    <property type="match status" value="1"/>
</dbReference>
<feature type="domain" description="F-box" evidence="1">
    <location>
        <begin position="25"/>
        <end position="63"/>
    </location>
</feature>
<protein>
    <recommendedName>
        <fullName evidence="1">F-box domain-containing protein</fullName>
    </recommendedName>
</protein>
<dbReference type="InterPro" id="IPR001810">
    <property type="entry name" value="F-box_dom"/>
</dbReference>
<dbReference type="eggNOG" id="ENOG502TJWF">
    <property type="taxonomic scope" value="Eukaryota"/>
</dbReference>
<evidence type="ECO:0000313" key="2">
    <source>
        <dbReference type="EMBL" id="EFO85340.1"/>
    </source>
</evidence>
<dbReference type="InterPro" id="IPR012885">
    <property type="entry name" value="F-box_Sdz-33"/>
</dbReference>
<gene>
    <name evidence="2" type="ORF">CRE_24136</name>
</gene>
<accession>E3N449</accession>
<dbReference type="PANTHER" id="PTHR21503:SF8">
    <property type="entry name" value="F-BOX ASSOCIATED DOMAIN-CONTAINING PROTEIN-RELATED"/>
    <property type="match status" value="1"/>
</dbReference>
<keyword evidence="3" id="KW-1185">Reference proteome</keyword>
<dbReference type="PANTHER" id="PTHR21503">
    <property type="entry name" value="F-BOX-CONTAINING HYPOTHETICAL PROTEIN C.ELEGANS"/>
    <property type="match status" value="1"/>
</dbReference>
<dbReference type="HOGENOM" id="CLU_049370_0_0_1"/>
<dbReference type="InParanoid" id="E3N449"/>